<evidence type="ECO:0000313" key="1">
    <source>
        <dbReference type="EMBL" id="XHV10479.1"/>
    </source>
</evidence>
<evidence type="ECO:0000313" key="2">
    <source>
        <dbReference type="EMBL" id="XHV10842.1"/>
    </source>
</evidence>
<dbReference type="EMBL" id="PQ287320">
    <property type="protein sequence ID" value="XHV10479.1"/>
    <property type="molecule type" value="Genomic_DNA"/>
</dbReference>
<accession>A0AB74UGW0</accession>
<sequence length="46" mass="5029">MNKYDLAALLSRAAAALETPADLSPDEVQDLITDLDKAREEIQAEL</sequence>
<proteinExistence type="predicted"/>
<protein>
    <submittedName>
        <fullName evidence="2">Uncharacterized protein</fullName>
    </submittedName>
</protein>
<dbReference type="EMBL" id="PQ287320">
    <property type="protein sequence ID" value="XHV10842.1"/>
    <property type="molecule type" value="Genomic_DNA"/>
</dbReference>
<name>A0AB74UGW0_9VIRU</name>
<gene>
    <name evidence="1" type="ORF">BL57_007</name>
    <name evidence="2" type="ORF">BL57_370</name>
</gene>
<reference evidence="2" key="1">
    <citation type="submission" date="2024-10" db="EMBL/GenBank/DDBJ databases">
        <title>Genetic diversity among independent isolates of the Dolichocephalovirinae subfamily.</title>
        <authorList>
            <person name="Ely B."/>
            <person name="Thomas Q."/>
            <person name="Mohammadi T."/>
        </authorList>
    </citation>
    <scope>NUCLEOTIDE SEQUENCE</scope>
</reference>
<organism evidence="2">
    <name type="scientific">Caulobacter phage BL57</name>
    <dbReference type="NCBI Taxonomy" id="3348355"/>
    <lineage>
        <taxon>Viruses</taxon>
    </lineage>
</organism>